<evidence type="ECO:0000313" key="1">
    <source>
        <dbReference type="EMBL" id="VAX31388.1"/>
    </source>
</evidence>
<gene>
    <name evidence="1" type="ORF">MNBD_NITROSPIRAE02-75</name>
</gene>
<accession>A0A3B1D5Y7</accession>
<reference evidence="1" key="1">
    <citation type="submission" date="2018-06" db="EMBL/GenBank/DDBJ databases">
        <authorList>
            <person name="Zhirakovskaya E."/>
        </authorList>
    </citation>
    <scope>NUCLEOTIDE SEQUENCE</scope>
</reference>
<sequence>MKKLIMIMITAIFFILFISLPFAMGAETITGTLSGYGNDFIVVDGKKIELCDGYKISDSIDAEEETGTDGLIAVETVTVTIENKCATEIKAIAVRN</sequence>
<organism evidence="1">
    <name type="scientific">hydrothermal vent metagenome</name>
    <dbReference type="NCBI Taxonomy" id="652676"/>
    <lineage>
        <taxon>unclassified sequences</taxon>
        <taxon>metagenomes</taxon>
        <taxon>ecological metagenomes</taxon>
    </lineage>
</organism>
<protein>
    <submittedName>
        <fullName evidence="1">Uncharacterized protein</fullName>
    </submittedName>
</protein>
<name>A0A3B1D5Y7_9ZZZZ</name>
<proteinExistence type="predicted"/>
<dbReference type="AlphaFoldDB" id="A0A3B1D5Y7"/>
<dbReference type="EMBL" id="UOGH01000203">
    <property type="protein sequence ID" value="VAX31388.1"/>
    <property type="molecule type" value="Genomic_DNA"/>
</dbReference>